<dbReference type="InterPro" id="IPR031730">
    <property type="entry name" value="Carbam_trans_C"/>
</dbReference>
<name>A0A5E4WMM7_9BURK</name>
<organism evidence="4 5">
    <name type="scientific">Pandoraea pneumonica</name>
    <dbReference type="NCBI Taxonomy" id="2508299"/>
    <lineage>
        <taxon>Bacteria</taxon>
        <taxon>Pseudomonadati</taxon>
        <taxon>Pseudomonadota</taxon>
        <taxon>Betaproteobacteria</taxon>
        <taxon>Burkholderiales</taxon>
        <taxon>Burkholderiaceae</taxon>
        <taxon>Pandoraea</taxon>
    </lineage>
</organism>
<dbReference type="AlphaFoldDB" id="A0A5E4WMM7"/>
<dbReference type="Pfam" id="PF16861">
    <property type="entry name" value="Carbam_trans_C"/>
    <property type="match status" value="1"/>
</dbReference>
<feature type="domain" description="Carbamoyltransferase C-terminal" evidence="3">
    <location>
        <begin position="351"/>
        <end position="514"/>
    </location>
</feature>
<dbReference type="Proteomes" id="UP000366945">
    <property type="component" value="Unassembled WGS sequence"/>
</dbReference>
<evidence type="ECO:0000259" key="3">
    <source>
        <dbReference type="Pfam" id="PF16861"/>
    </source>
</evidence>
<dbReference type="PANTHER" id="PTHR34847:SF1">
    <property type="entry name" value="NODULATION PROTEIN U"/>
    <property type="match status" value="1"/>
</dbReference>
<gene>
    <name evidence="4" type="ORF">PPN31114_03391</name>
</gene>
<sequence length="524" mass="57448">MNIVAFKPGHDGSAAYVSDGNLVFSHETEKDSGARYSALDITSIIHTLEDLPSVPDVLAISGWEESRGNLMRPIGHGYLGLEPPTFCRKTICGREVRVMSSSHERSHLLCAYALSPFPQGTPCYALLWEGYIGRFYRIDEKLNITVLSNVMWGPGLRYGFAYGLMDESFCLPPGAIRLADAGKLMALAAFHESETPTSTEREVIDALLANPERLPKLSKSDFRSFPQYNCGVTSNVGKRWARLISDAIFQYFIQRIRPLVDGRSPLLVCGGCALNCDWNSSLLETGLFSDVFVPPCPNDTGSAIGTAADVQFSLTGSAKLRWSVYAGQALVLDDFGPSDFVVGSATPGDVAKHLLDGAILGWACGKAEIGPRALGHRSILASPLQAATLHRLNQIKQRESFRPIAPVCREEELAEHFAPATPSPYMLFFHRVLTSRLPAITHVDGSARVQTLSRNENPALHEVLSEFRKLSGVGVLCNTSLNFKGAGFINRRSDLARFSLEAGLDGFVAENRLYLRKQFLHSLR</sequence>
<evidence type="ECO:0000313" key="4">
    <source>
        <dbReference type="EMBL" id="VVE25958.1"/>
    </source>
</evidence>
<dbReference type="OrthoDB" id="9780777at2"/>
<accession>A0A5E4WMM7</accession>
<dbReference type="RefSeq" id="WP_150680657.1">
    <property type="nucleotide sequence ID" value="NZ_CABPSK010000003.1"/>
</dbReference>
<evidence type="ECO:0000256" key="1">
    <source>
        <dbReference type="ARBA" id="ARBA00006129"/>
    </source>
</evidence>
<evidence type="ECO:0000313" key="5">
    <source>
        <dbReference type="Proteomes" id="UP000366945"/>
    </source>
</evidence>
<keyword evidence="4" id="KW-0808">Transferase</keyword>
<feature type="domain" description="Carbamoyltransferase" evidence="2">
    <location>
        <begin position="266"/>
        <end position="307"/>
    </location>
</feature>
<dbReference type="InterPro" id="IPR038152">
    <property type="entry name" value="Carbam_trans_C_sf"/>
</dbReference>
<keyword evidence="5" id="KW-1185">Reference proteome</keyword>
<dbReference type="EMBL" id="CABPSK010000003">
    <property type="protein sequence ID" value="VVE25958.1"/>
    <property type="molecule type" value="Genomic_DNA"/>
</dbReference>
<dbReference type="PANTHER" id="PTHR34847">
    <property type="entry name" value="NODULATION PROTEIN U"/>
    <property type="match status" value="1"/>
</dbReference>
<comment type="similarity">
    <text evidence="1">Belongs to the NodU/CmcH family.</text>
</comment>
<dbReference type="Gene3D" id="3.90.870.20">
    <property type="entry name" value="Carbamoyltransferase, C-terminal domain"/>
    <property type="match status" value="1"/>
</dbReference>
<dbReference type="Gene3D" id="3.30.420.40">
    <property type="match status" value="1"/>
</dbReference>
<dbReference type="GO" id="GO:0016740">
    <property type="term" value="F:transferase activity"/>
    <property type="evidence" value="ECO:0007669"/>
    <property type="project" value="UniProtKB-KW"/>
</dbReference>
<proteinExistence type="inferred from homology"/>
<evidence type="ECO:0000259" key="2">
    <source>
        <dbReference type="Pfam" id="PF02543"/>
    </source>
</evidence>
<reference evidence="4 5" key="1">
    <citation type="submission" date="2019-08" db="EMBL/GenBank/DDBJ databases">
        <authorList>
            <person name="Peeters C."/>
        </authorList>
    </citation>
    <scope>NUCLEOTIDE SEQUENCE [LARGE SCALE GENOMIC DNA]</scope>
    <source>
        <strain evidence="4 5">LMG 31114</strain>
    </source>
</reference>
<protein>
    <submittedName>
        <fullName evidence="4">3'-hydroxymethylcephem-O-carbamoyltransferase</fullName>
    </submittedName>
</protein>
<feature type="domain" description="Carbamoyltransferase" evidence="2">
    <location>
        <begin position="97"/>
        <end position="194"/>
    </location>
</feature>
<dbReference type="Pfam" id="PF02543">
    <property type="entry name" value="Carbam_trans_N"/>
    <property type="match status" value="2"/>
</dbReference>
<dbReference type="InterPro" id="IPR051338">
    <property type="entry name" value="NodU/CmcH_Carbamoyltrnsfr"/>
</dbReference>
<dbReference type="InterPro" id="IPR003696">
    <property type="entry name" value="Carbtransf_dom"/>
</dbReference>
<dbReference type="GeneID" id="300405402"/>